<reference evidence="1" key="1">
    <citation type="journal article" date="2022" name="bioRxiv">
        <title>Sequencing and chromosome-scale assembly of the giantPleurodeles waltlgenome.</title>
        <authorList>
            <person name="Brown T."/>
            <person name="Elewa A."/>
            <person name="Iarovenko S."/>
            <person name="Subramanian E."/>
            <person name="Araus A.J."/>
            <person name="Petzold A."/>
            <person name="Susuki M."/>
            <person name="Suzuki K.-i.T."/>
            <person name="Hayashi T."/>
            <person name="Toyoda A."/>
            <person name="Oliveira C."/>
            <person name="Osipova E."/>
            <person name="Leigh N.D."/>
            <person name="Simon A."/>
            <person name="Yun M.H."/>
        </authorList>
    </citation>
    <scope>NUCLEOTIDE SEQUENCE</scope>
    <source>
        <strain evidence="1">20211129_DDA</strain>
        <tissue evidence="1">Liver</tissue>
    </source>
</reference>
<dbReference type="AlphaFoldDB" id="A0AAV7S295"/>
<organism evidence="1 2">
    <name type="scientific">Pleurodeles waltl</name>
    <name type="common">Iberian ribbed newt</name>
    <dbReference type="NCBI Taxonomy" id="8319"/>
    <lineage>
        <taxon>Eukaryota</taxon>
        <taxon>Metazoa</taxon>
        <taxon>Chordata</taxon>
        <taxon>Craniata</taxon>
        <taxon>Vertebrata</taxon>
        <taxon>Euteleostomi</taxon>
        <taxon>Amphibia</taxon>
        <taxon>Batrachia</taxon>
        <taxon>Caudata</taxon>
        <taxon>Salamandroidea</taxon>
        <taxon>Salamandridae</taxon>
        <taxon>Pleurodelinae</taxon>
        <taxon>Pleurodeles</taxon>
    </lineage>
</organism>
<gene>
    <name evidence="1" type="ORF">NDU88_011796</name>
</gene>
<sequence length="90" mass="10490">QINTISTVCFLILPMLGKIFRWLPASTRQMITQALVISWFDYSNSMYVGITDHLQQRMQIKQNSATKLVHHLPKQSYITPHLRKLHCLPV</sequence>
<dbReference type="EMBL" id="JANPWB010000009">
    <property type="protein sequence ID" value="KAJ1159126.1"/>
    <property type="molecule type" value="Genomic_DNA"/>
</dbReference>
<protein>
    <submittedName>
        <fullName evidence="1">Uncharacterized protein</fullName>
    </submittedName>
</protein>
<comment type="caution">
    <text evidence="1">The sequence shown here is derived from an EMBL/GenBank/DDBJ whole genome shotgun (WGS) entry which is preliminary data.</text>
</comment>
<evidence type="ECO:0000313" key="2">
    <source>
        <dbReference type="Proteomes" id="UP001066276"/>
    </source>
</evidence>
<accession>A0AAV7S295</accession>
<feature type="non-terminal residue" evidence="1">
    <location>
        <position position="1"/>
    </location>
</feature>
<dbReference type="Proteomes" id="UP001066276">
    <property type="component" value="Chromosome 5"/>
</dbReference>
<keyword evidence="2" id="KW-1185">Reference proteome</keyword>
<name>A0AAV7S295_PLEWA</name>
<evidence type="ECO:0000313" key="1">
    <source>
        <dbReference type="EMBL" id="KAJ1159126.1"/>
    </source>
</evidence>
<feature type="non-terminal residue" evidence="1">
    <location>
        <position position="90"/>
    </location>
</feature>
<proteinExistence type="predicted"/>